<gene>
    <name evidence="1" type="ORF">AVDCRST_MAG68-5675</name>
</gene>
<proteinExistence type="predicted"/>
<accession>A0A6J4N1I5</accession>
<name>A0A6J4N1I5_9BACT</name>
<sequence length="230" mass="24350">MIGQTRLQRLRTDVCAIPDKRGRQELVGALQHYGARAHAGAEALEATANSERWVRVVFPNLSTASHAHRRKASSTAAKLADTVRAGAGAVNEAGVSAAFASLGDHITSAQKALRDPWTRQMEQRLKGFEALLGAAETAGLPGRHALAAQITRLRVQARMPPADEETARGVADAFTELAAVVGRLGLGGAAGEFLVGAAGSHGDPRALADPEVRAFLDRHSLWEVLVVSFR</sequence>
<evidence type="ECO:0000313" key="1">
    <source>
        <dbReference type="EMBL" id="CAA9370258.1"/>
    </source>
</evidence>
<reference evidence="1" key="1">
    <citation type="submission" date="2020-02" db="EMBL/GenBank/DDBJ databases">
        <authorList>
            <person name="Meier V. D."/>
        </authorList>
    </citation>
    <scope>NUCLEOTIDE SEQUENCE</scope>
    <source>
        <strain evidence="1">AVDCRST_MAG68</strain>
    </source>
</reference>
<dbReference type="AlphaFoldDB" id="A0A6J4N1I5"/>
<organism evidence="1">
    <name type="scientific">uncultured Gemmatimonadota bacterium</name>
    <dbReference type="NCBI Taxonomy" id="203437"/>
    <lineage>
        <taxon>Bacteria</taxon>
        <taxon>Pseudomonadati</taxon>
        <taxon>Gemmatimonadota</taxon>
        <taxon>environmental samples</taxon>
    </lineage>
</organism>
<dbReference type="EMBL" id="CADCTW010000243">
    <property type="protein sequence ID" value="CAA9370258.1"/>
    <property type="molecule type" value="Genomic_DNA"/>
</dbReference>
<protein>
    <submittedName>
        <fullName evidence="1">Uncharacterized protein</fullName>
    </submittedName>
</protein>